<protein>
    <submittedName>
        <fullName evidence="1">Thioredoxin family protein</fullName>
    </submittedName>
</protein>
<dbReference type="EMBL" id="JBHULE010000019">
    <property type="protein sequence ID" value="MFD2563239.1"/>
    <property type="molecule type" value="Genomic_DNA"/>
</dbReference>
<dbReference type="SUPFAM" id="SSF52833">
    <property type="entry name" value="Thioredoxin-like"/>
    <property type="match status" value="1"/>
</dbReference>
<sequence length="203" mass="22963">METTTMTIHELIEEGINNSYSYEEYKNTVSKLLSEGKSTGQEQSEALTNYSMLNDRRMKRLDKTLKINGSVAEAFSTVNTNITWLVLTEGWCGDAAQSLPVINKLSEMNEGIDLRIISRDEHDELMNNFLTNGGKSIPKLIAYNKETQEVVNTWGPRPSIATKMVNDYKEANGSLDAQFKQDLQVWYNKDKGNNIAEDLVELL</sequence>
<dbReference type="Gene3D" id="3.40.30.10">
    <property type="entry name" value="Glutaredoxin"/>
    <property type="match status" value="1"/>
</dbReference>
<proteinExistence type="predicted"/>
<dbReference type="InterPro" id="IPR036249">
    <property type="entry name" value="Thioredoxin-like_sf"/>
</dbReference>
<gene>
    <name evidence="1" type="ORF">ACFSR1_11230</name>
</gene>
<organism evidence="1 2">
    <name type="scientific">Aquimarina rubra</name>
    <dbReference type="NCBI Taxonomy" id="1920033"/>
    <lineage>
        <taxon>Bacteria</taxon>
        <taxon>Pseudomonadati</taxon>
        <taxon>Bacteroidota</taxon>
        <taxon>Flavobacteriia</taxon>
        <taxon>Flavobacteriales</taxon>
        <taxon>Flavobacteriaceae</taxon>
        <taxon>Aquimarina</taxon>
    </lineage>
</organism>
<dbReference type="RefSeq" id="WP_378292497.1">
    <property type="nucleotide sequence ID" value="NZ_JBHULE010000019.1"/>
</dbReference>
<evidence type="ECO:0000313" key="1">
    <source>
        <dbReference type="EMBL" id="MFD2563239.1"/>
    </source>
</evidence>
<dbReference type="Proteomes" id="UP001597319">
    <property type="component" value="Unassembled WGS sequence"/>
</dbReference>
<evidence type="ECO:0000313" key="2">
    <source>
        <dbReference type="Proteomes" id="UP001597319"/>
    </source>
</evidence>
<comment type="caution">
    <text evidence="1">The sequence shown here is derived from an EMBL/GenBank/DDBJ whole genome shotgun (WGS) entry which is preliminary data.</text>
</comment>
<dbReference type="Pfam" id="PF14595">
    <property type="entry name" value="Thioredoxin_9"/>
    <property type="match status" value="1"/>
</dbReference>
<name>A0ABW5LGH3_9FLAO</name>
<reference evidence="2" key="1">
    <citation type="journal article" date="2019" name="Int. J. Syst. Evol. Microbiol.">
        <title>The Global Catalogue of Microorganisms (GCM) 10K type strain sequencing project: providing services to taxonomists for standard genome sequencing and annotation.</title>
        <authorList>
            <consortium name="The Broad Institute Genomics Platform"/>
            <consortium name="The Broad Institute Genome Sequencing Center for Infectious Disease"/>
            <person name="Wu L."/>
            <person name="Ma J."/>
        </authorList>
    </citation>
    <scope>NUCLEOTIDE SEQUENCE [LARGE SCALE GENOMIC DNA]</scope>
    <source>
        <strain evidence="2">KCTC 52274</strain>
    </source>
</reference>
<keyword evidence="2" id="KW-1185">Reference proteome</keyword>
<accession>A0ABW5LGH3</accession>